<keyword evidence="5" id="KW-0472">Membrane</keyword>
<evidence type="ECO:0000313" key="9">
    <source>
        <dbReference type="Proteomes" id="UP000070352"/>
    </source>
</evidence>
<keyword evidence="9" id="KW-1185">Reference proteome</keyword>
<dbReference type="Proteomes" id="UP000070352">
    <property type="component" value="Unassembled WGS sequence"/>
</dbReference>
<evidence type="ECO:0000256" key="6">
    <source>
        <dbReference type="ARBA" id="ARBA00023139"/>
    </source>
</evidence>
<name>A0A135L7U9_9BACI</name>
<dbReference type="InterPro" id="IPR006059">
    <property type="entry name" value="SBP"/>
</dbReference>
<dbReference type="PANTHER" id="PTHR43649">
    <property type="entry name" value="ARABINOSE-BINDING PROTEIN-RELATED"/>
    <property type="match status" value="1"/>
</dbReference>
<accession>A0A135L7U9</accession>
<dbReference type="GO" id="GO:0055085">
    <property type="term" value="P:transmembrane transport"/>
    <property type="evidence" value="ECO:0007669"/>
    <property type="project" value="InterPro"/>
</dbReference>
<gene>
    <name evidence="8" type="ORF">U473_08565</name>
</gene>
<dbReference type="AlphaFoldDB" id="A0A135L7U9"/>
<evidence type="ECO:0000256" key="4">
    <source>
        <dbReference type="ARBA" id="ARBA00022729"/>
    </source>
</evidence>
<keyword evidence="6" id="KW-0564">Palmitate</keyword>
<keyword evidence="2" id="KW-0813">Transport</keyword>
<evidence type="ECO:0000256" key="5">
    <source>
        <dbReference type="ARBA" id="ARBA00023136"/>
    </source>
</evidence>
<protein>
    <submittedName>
        <fullName evidence="8">ABC transporter substrate-binding protein</fullName>
    </submittedName>
</protein>
<dbReference type="EMBL" id="LSKU01000001">
    <property type="protein sequence ID" value="KXG45056.1"/>
    <property type="molecule type" value="Genomic_DNA"/>
</dbReference>
<comment type="caution">
    <text evidence="8">The sequence shown here is derived from an EMBL/GenBank/DDBJ whole genome shotgun (WGS) entry which is preliminary data.</text>
</comment>
<evidence type="ECO:0000256" key="2">
    <source>
        <dbReference type="ARBA" id="ARBA00022448"/>
    </source>
</evidence>
<dbReference type="Pfam" id="PF01547">
    <property type="entry name" value="SBP_bac_1"/>
    <property type="match status" value="1"/>
</dbReference>
<keyword evidence="4" id="KW-0732">Signal</keyword>
<dbReference type="PANTHER" id="PTHR43649:SF33">
    <property type="entry name" value="POLYGALACTURONAN_RHAMNOGALACTURONAN-BINDING PROTEIN YTCQ"/>
    <property type="match status" value="1"/>
</dbReference>
<evidence type="ECO:0000256" key="3">
    <source>
        <dbReference type="ARBA" id="ARBA00022475"/>
    </source>
</evidence>
<evidence type="ECO:0000313" key="8">
    <source>
        <dbReference type="EMBL" id="KXG45056.1"/>
    </source>
</evidence>
<dbReference type="OrthoDB" id="9798191at2"/>
<dbReference type="STRING" id="1413211.U473_08565"/>
<sequence length="400" mass="44362">MLSLSIVITGCSNASSGSDDVVVKIEFFHYKREAIDTFDKLIKKFESENPNIKVEQVSPPEAEVVLKTRVAKNDIPDIIGIGANNNYKELSKAGVFVDLSKDKNLELVQPAYLQMLKNVSGLNEIYAIPFAANADAVIYNKKIFSELGLQVPKTWDEFIQVAEKVKAAGKIPFYFTLKDAWTTLPVFNVLAANTQGDDFYTELNKGKILAGERYKEAAEKFVQLLNYGHKDQQGVGYNDGNTAFANGKAAMYLQGIWAIPEIKKANPNIDLGVFPYPVSNTPNSSKVVSGVDLQFSLAASSKHPEEARKFIEFLLKEENAKQYITEQNAFSTLKGIVQEDPVLAGLKSSFDKGAVVDFPDHYIPVGVSVDKALQTLAQTKDVNKFLNTIQTDWEKVENRK</sequence>
<dbReference type="PROSITE" id="PS01037">
    <property type="entry name" value="SBP_BACTERIAL_1"/>
    <property type="match status" value="1"/>
</dbReference>
<dbReference type="InterPro" id="IPR006061">
    <property type="entry name" value="SBP_1_CS"/>
</dbReference>
<reference evidence="8 9" key="1">
    <citation type="submission" date="2016-02" db="EMBL/GenBank/DDBJ databases">
        <title>Draft Genome for Tepidibacillus decaturensis nov. sp. Strain Z9, an Anaerobic, Moderately Thermophilic and Heterotrophic Bacterium from Deep Subsurface of the Illinois Basin, USA.</title>
        <authorList>
            <person name="Dong Y."/>
            <person name="Chang J.Y."/>
            <person name="Sanford R."/>
            <person name="Fouke B.W."/>
        </authorList>
    </citation>
    <scope>NUCLEOTIDE SEQUENCE [LARGE SCALE GENOMIC DNA]</scope>
    <source>
        <strain evidence="8 9">Z9</strain>
    </source>
</reference>
<proteinExistence type="inferred from homology"/>
<evidence type="ECO:0000256" key="7">
    <source>
        <dbReference type="ARBA" id="ARBA00023288"/>
    </source>
</evidence>
<comment type="similarity">
    <text evidence="1">Belongs to the bacterial solute-binding protein 1 family.</text>
</comment>
<evidence type="ECO:0000256" key="1">
    <source>
        <dbReference type="ARBA" id="ARBA00008520"/>
    </source>
</evidence>
<dbReference type="SUPFAM" id="SSF53850">
    <property type="entry name" value="Periplasmic binding protein-like II"/>
    <property type="match status" value="1"/>
</dbReference>
<keyword evidence="7" id="KW-0449">Lipoprotein</keyword>
<organism evidence="8 9">
    <name type="scientific">Tepidibacillus decaturensis</name>
    <dbReference type="NCBI Taxonomy" id="1413211"/>
    <lineage>
        <taxon>Bacteria</taxon>
        <taxon>Bacillati</taxon>
        <taxon>Bacillota</taxon>
        <taxon>Bacilli</taxon>
        <taxon>Bacillales</taxon>
        <taxon>Bacillaceae</taxon>
        <taxon>Tepidibacillus</taxon>
    </lineage>
</organism>
<dbReference type="Gene3D" id="3.40.190.10">
    <property type="entry name" value="Periplasmic binding protein-like II"/>
    <property type="match status" value="2"/>
</dbReference>
<keyword evidence="3" id="KW-1003">Cell membrane</keyword>
<dbReference type="InterPro" id="IPR050490">
    <property type="entry name" value="Bact_solute-bd_prot1"/>
</dbReference>